<name>A0A1H0U837_9BURK</name>
<protein>
    <submittedName>
        <fullName evidence="8">Flagellar biosynthetic protein FliQ</fullName>
    </submittedName>
</protein>
<dbReference type="AlphaFoldDB" id="A0A1H0U837"/>
<dbReference type="RefSeq" id="WP_092835785.1">
    <property type="nucleotide sequence ID" value="NZ_CP028290.1"/>
</dbReference>
<keyword evidence="8" id="KW-0966">Cell projection</keyword>
<keyword evidence="8" id="KW-0969">Cilium</keyword>
<gene>
    <name evidence="8" type="ORF">SAMN04489708_11847</name>
</gene>
<dbReference type="PANTHER" id="PTHR34040">
    <property type="entry name" value="FLAGELLAR BIOSYNTHETIC PROTEIN FLIQ"/>
    <property type="match status" value="1"/>
</dbReference>
<comment type="similarity">
    <text evidence="2">Belongs to the FliQ/MopD/SpaQ family.</text>
</comment>
<keyword evidence="3" id="KW-1003">Cell membrane</keyword>
<dbReference type="InterPro" id="IPR002191">
    <property type="entry name" value="Bac_export_3"/>
</dbReference>
<dbReference type="PANTHER" id="PTHR34040:SF2">
    <property type="entry name" value="FLAGELLAR BIOSYNTHETIC PROTEIN FLIQ"/>
    <property type="match status" value="1"/>
</dbReference>
<dbReference type="EMBL" id="FNJL01000018">
    <property type="protein sequence ID" value="SDP62329.1"/>
    <property type="molecule type" value="Genomic_DNA"/>
</dbReference>
<dbReference type="GO" id="GO:0005886">
    <property type="term" value="C:plasma membrane"/>
    <property type="evidence" value="ECO:0007669"/>
    <property type="project" value="UniProtKB-SubCell"/>
</dbReference>
<keyword evidence="4 7" id="KW-0812">Transmembrane</keyword>
<accession>A0A1H0U837</accession>
<keyword evidence="5 7" id="KW-1133">Transmembrane helix</keyword>
<reference evidence="9" key="1">
    <citation type="submission" date="2016-10" db="EMBL/GenBank/DDBJ databases">
        <authorList>
            <person name="Varghese N."/>
            <person name="Submissions S."/>
        </authorList>
    </citation>
    <scope>NUCLEOTIDE SEQUENCE [LARGE SCALE GENOMIC DNA]</scope>
    <source>
        <strain evidence="9">DSM 17101</strain>
    </source>
</reference>
<sequence length="88" mass="9665">MTGDLALRMMADLFWTGLLVCLPVLGLTLLVGLLISILQVVTQVQEMSLTFVPKLLVAGGAMVLFGPWMLRKLGQFATQLWTNIPAMF</sequence>
<dbReference type="GO" id="GO:0009306">
    <property type="term" value="P:protein secretion"/>
    <property type="evidence" value="ECO:0007669"/>
    <property type="project" value="InterPro"/>
</dbReference>
<dbReference type="OrthoDB" id="9806440at2"/>
<feature type="transmembrane region" description="Helical" evidence="7">
    <location>
        <begin position="51"/>
        <end position="70"/>
    </location>
</feature>
<evidence type="ECO:0000256" key="1">
    <source>
        <dbReference type="ARBA" id="ARBA00004651"/>
    </source>
</evidence>
<evidence type="ECO:0000256" key="2">
    <source>
        <dbReference type="ARBA" id="ARBA00006156"/>
    </source>
</evidence>
<evidence type="ECO:0000313" key="8">
    <source>
        <dbReference type="EMBL" id="SDP62329.1"/>
    </source>
</evidence>
<evidence type="ECO:0000256" key="6">
    <source>
        <dbReference type="ARBA" id="ARBA00023136"/>
    </source>
</evidence>
<dbReference type="Proteomes" id="UP000199317">
    <property type="component" value="Unassembled WGS sequence"/>
</dbReference>
<keyword evidence="8" id="KW-0282">Flagellum</keyword>
<evidence type="ECO:0000256" key="7">
    <source>
        <dbReference type="SAM" id="Phobius"/>
    </source>
</evidence>
<comment type="subcellular location">
    <subcellularLocation>
        <location evidence="1">Cell membrane</location>
        <topology evidence="1">Multi-pass membrane protein</topology>
    </subcellularLocation>
</comment>
<evidence type="ECO:0000256" key="5">
    <source>
        <dbReference type="ARBA" id="ARBA00022989"/>
    </source>
</evidence>
<keyword evidence="9" id="KW-1185">Reference proteome</keyword>
<dbReference type="PIRSF" id="PIRSF004669">
    <property type="entry name" value="FliQ"/>
    <property type="match status" value="1"/>
</dbReference>
<evidence type="ECO:0000256" key="3">
    <source>
        <dbReference type="ARBA" id="ARBA00022475"/>
    </source>
</evidence>
<feature type="transmembrane region" description="Helical" evidence="7">
    <location>
        <begin position="12"/>
        <end position="39"/>
    </location>
</feature>
<proteinExistence type="inferred from homology"/>
<dbReference type="PRINTS" id="PR00952">
    <property type="entry name" value="TYPE3IMQPROT"/>
</dbReference>
<evidence type="ECO:0000313" key="9">
    <source>
        <dbReference type="Proteomes" id="UP000199317"/>
    </source>
</evidence>
<organism evidence="8 9">
    <name type="scientific">Paracidovorax cattleyae</name>
    <dbReference type="NCBI Taxonomy" id="80868"/>
    <lineage>
        <taxon>Bacteria</taxon>
        <taxon>Pseudomonadati</taxon>
        <taxon>Pseudomonadota</taxon>
        <taxon>Betaproteobacteria</taxon>
        <taxon>Burkholderiales</taxon>
        <taxon>Comamonadaceae</taxon>
        <taxon>Paracidovorax</taxon>
    </lineage>
</organism>
<keyword evidence="6 7" id="KW-0472">Membrane</keyword>
<evidence type="ECO:0000256" key="4">
    <source>
        <dbReference type="ARBA" id="ARBA00022692"/>
    </source>
</evidence>
<dbReference type="Pfam" id="PF01313">
    <property type="entry name" value="Bac_export_3"/>
    <property type="match status" value="1"/>
</dbReference>